<evidence type="ECO:0000259" key="4">
    <source>
        <dbReference type="Pfam" id="PF07731"/>
    </source>
</evidence>
<dbReference type="PROSITE" id="PS00080">
    <property type="entry name" value="MULTICOPPER_OXIDASE2"/>
    <property type="match status" value="1"/>
</dbReference>
<feature type="domain" description="Plastocyanin-like" evidence="5">
    <location>
        <begin position="78"/>
        <end position="190"/>
    </location>
</feature>
<dbReference type="PANTHER" id="PTHR11709:SF518">
    <property type="entry name" value="MULTICOPPER OXIDASE"/>
    <property type="match status" value="1"/>
</dbReference>
<dbReference type="RefSeq" id="WP_372566643.1">
    <property type="nucleotide sequence ID" value="NZ_JBGOSP010000043.1"/>
</dbReference>
<dbReference type="InterPro" id="IPR002355">
    <property type="entry name" value="Cu_oxidase_Cu_BS"/>
</dbReference>
<gene>
    <name evidence="6" type="ORF">ACEG43_42380</name>
</gene>
<dbReference type="CDD" id="cd13853">
    <property type="entry name" value="CuRO_1_Tth-MCO_like"/>
    <property type="match status" value="1"/>
</dbReference>
<dbReference type="InterPro" id="IPR008972">
    <property type="entry name" value="Cupredoxin"/>
</dbReference>
<dbReference type="Pfam" id="PF00394">
    <property type="entry name" value="Cu-oxidase"/>
    <property type="match status" value="1"/>
</dbReference>
<dbReference type="PROSITE" id="PS51257">
    <property type="entry name" value="PROKAR_LIPOPROTEIN"/>
    <property type="match status" value="1"/>
</dbReference>
<feature type="domain" description="Plastocyanin-like" evidence="4">
    <location>
        <begin position="374"/>
        <end position="482"/>
    </location>
</feature>
<keyword evidence="2" id="KW-0560">Oxidoreductase</keyword>
<comment type="caution">
    <text evidence="6">The sequence shown here is derived from an EMBL/GenBank/DDBJ whole genome shotgun (WGS) entry which is preliminary data.</text>
</comment>
<dbReference type="PANTHER" id="PTHR11709">
    <property type="entry name" value="MULTI-COPPER OXIDASE"/>
    <property type="match status" value="1"/>
</dbReference>
<dbReference type="Pfam" id="PF07731">
    <property type="entry name" value="Cu-oxidase_2"/>
    <property type="match status" value="1"/>
</dbReference>
<evidence type="ECO:0000313" key="7">
    <source>
        <dbReference type="Proteomes" id="UP001571476"/>
    </source>
</evidence>
<evidence type="ECO:0000256" key="1">
    <source>
        <dbReference type="ARBA" id="ARBA00022723"/>
    </source>
</evidence>
<accession>A0ABV4SWC8</accession>
<keyword evidence="1" id="KW-0479">Metal-binding</keyword>
<organism evidence="6 7">
    <name type="scientific">Streptomyces aureus</name>
    <dbReference type="NCBI Taxonomy" id="193461"/>
    <lineage>
        <taxon>Bacteria</taxon>
        <taxon>Bacillati</taxon>
        <taxon>Actinomycetota</taxon>
        <taxon>Actinomycetes</taxon>
        <taxon>Kitasatosporales</taxon>
        <taxon>Streptomycetaceae</taxon>
        <taxon>Streptomyces</taxon>
    </lineage>
</organism>
<proteinExistence type="predicted"/>
<evidence type="ECO:0000259" key="5">
    <source>
        <dbReference type="Pfam" id="PF07732"/>
    </source>
</evidence>
<dbReference type="InterPro" id="IPR011706">
    <property type="entry name" value="Cu-oxidase_C"/>
</dbReference>
<evidence type="ECO:0000256" key="2">
    <source>
        <dbReference type="ARBA" id="ARBA00023002"/>
    </source>
</evidence>
<feature type="domain" description="Plastocyanin-like" evidence="3">
    <location>
        <begin position="227"/>
        <end position="304"/>
    </location>
</feature>
<dbReference type="Gene3D" id="2.60.40.420">
    <property type="entry name" value="Cupredoxins - blue copper proteins"/>
    <property type="match status" value="3"/>
</dbReference>
<dbReference type="Pfam" id="PF07732">
    <property type="entry name" value="Cu-oxidase_3"/>
    <property type="match status" value="1"/>
</dbReference>
<keyword evidence="7" id="KW-1185">Reference proteome</keyword>
<dbReference type="InterPro" id="IPR045087">
    <property type="entry name" value="Cu-oxidase_fam"/>
</dbReference>
<dbReference type="Proteomes" id="UP001571476">
    <property type="component" value="Unassembled WGS sequence"/>
</dbReference>
<dbReference type="SUPFAM" id="SSF49503">
    <property type="entry name" value="Cupredoxins"/>
    <property type="match status" value="3"/>
</dbReference>
<evidence type="ECO:0000259" key="3">
    <source>
        <dbReference type="Pfam" id="PF00394"/>
    </source>
</evidence>
<dbReference type="EMBL" id="JBGOSP010000043">
    <property type="protein sequence ID" value="MFA3842727.1"/>
    <property type="molecule type" value="Genomic_DNA"/>
</dbReference>
<dbReference type="InterPro" id="IPR001117">
    <property type="entry name" value="Cu-oxidase_2nd"/>
</dbReference>
<name>A0ABV4SWC8_9ACTN</name>
<protein>
    <submittedName>
        <fullName evidence="6">Multicopper oxidase family protein</fullName>
    </submittedName>
</protein>
<sequence>MRSRFKLPELATAVVVVIALLVGGCSGEQPPEREPAQAEPVAVPLQSQAVAQGAPLKEPAQMVSRNGVLRGELVVERRKVEVGGRKLWALTYNGSYMPPTLRIRPGDKVDLSMKNSLNEFTNLHVHGLHVSPSGNSDNIFVHIHPGQTFHYAYQFPNTLRPGTYWYHSHAHSMSAPQVAGGMSGVLIVDGLQEYLPAKLRHITEHVIGLKDFQVQGDAVRTQNLHIGASTNRTVNGQLNPTIRIRPGETQLWRLANISANIYYNIHLQGQRFHVIAHDGTPVDRIWTADSLLLAAGARFDVLVQGGPTGRTQLQTLAYNTGPAGNKFPQATLATLVSEGPSAHPAALPTSAFAPVTDLSHSAIAARRTLVFSENKDGSKFFINGKQFDPNRVDVRSKLNTVEEWTVRNDSNEEHSFHVHVNKFQLMSINGRPHHGHGLQDTASVPAKGKIVLRTQFRNYTGKTVLHCHILNHEDAGMMAVLEIVK</sequence>
<reference evidence="6 7" key="1">
    <citation type="submission" date="2024-08" db="EMBL/GenBank/DDBJ databases">
        <title>Genome sequence of Streptomyces aureus CACIA-1.46HGO.</title>
        <authorList>
            <person name="Evangelista-Martinez Z."/>
        </authorList>
    </citation>
    <scope>NUCLEOTIDE SEQUENCE [LARGE SCALE GENOMIC DNA]</scope>
    <source>
        <strain evidence="6 7">CACIA-1.46HGO</strain>
    </source>
</reference>
<evidence type="ECO:0000313" key="6">
    <source>
        <dbReference type="EMBL" id="MFA3842727.1"/>
    </source>
</evidence>
<dbReference type="InterPro" id="IPR011707">
    <property type="entry name" value="Cu-oxidase-like_N"/>
</dbReference>
<dbReference type="CDD" id="cd13900">
    <property type="entry name" value="CuRO_3_Tth-MCO_like"/>
    <property type="match status" value="1"/>
</dbReference>